<dbReference type="Gene3D" id="3.20.20.140">
    <property type="entry name" value="Metal-dependent hydrolases"/>
    <property type="match status" value="1"/>
</dbReference>
<dbReference type="NCBIfam" id="TIGR02033">
    <property type="entry name" value="D-hydantoinase"/>
    <property type="match status" value="1"/>
</dbReference>
<name>A0A9D2IVF6_9FIRM</name>
<accession>A0A9D2IVF6</accession>
<comment type="PTM">
    <text evidence="5">Carbamylation allows a single lysine to coordinate two divalent metal cations.</text>
</comment>
<reference evidence="7" key="2">
    <citation type="submission" date="2021-04" db="EMBL/GenBank/DDBJ databases">
        <authorList>
            <person name="Gilroy R."/>
        </authorList>
    </citation>
    <scope>NUCLEOTIDE SEQUENCE</scope>
    <source>
        <strain evidence="7">CHK33-5263</strain>
    </source>
</reference>
<dbReference type="EMBL" id="DXBS01000073">
    <property type="protein sequence ID" value="HIZ24584.1"/>
    <property type="molecule type" value="Genomic_DNA"/>
</dbReference>
<sequence>MFDIVFQGGKVVTTEGVFEADVAVTGEKIACIGKIDASSASKVVDVTGKLVLPGAIDAHTHLAMPFGGTISADDYKSGTRAAVCGGVTTVFDYVMQKKYGDKVDGIMESVEKRMAMCAPVAASDYAFHVAITNLDDGKLLSEFPAAAEAGITSFKCFMVYRRENMMIDDGNILTVLEEAKKAGILVNVHAENCDVIDAKVAEFRREGKLSPWYHYLSRPEFVEEEADRRAIYWAEYTGAPLYIVHLANAGGVEAVREAKARGVRIYAETCPQYLEFTSDVYKREDGRNFVCSPPMKGEASREALWKAISDGFIDTVATDHCPFMQAEKDWGKDDFTKIPNGCAGIENLYPYMLDAAGKGKITYERAVELCATNPARIFGCTEKGAIAVGKDADIVVYDPEKDFTISVANMHSDYDHTIWEGKQLHGYPVQTWLRGKLVYDDGEYVGSYGEGKFVKRAKHL</sequence>
<evidence type="ECO:0000313" key="8">
    <source>
        <dbReference type="Proteomes" id="UP000824044"/>
    </source>
</evidence>
<evidence type="ECO:0000256" key="1">
    <source>
        <dbReference type="ARBA" id="ARBA00001947"/>
    </source>
</evidence>
<dbReference type="InterPro" id="IPR032466">
    <property type="entry name" value="Metal_Hydrolase"/>
</dbReference>
<dbReference type="Gene3D" id="2.30.40.10">
    <property type="entry name" value="Urease, subunit C, domain 1"/>
    <property type="match status" value="1"/>
</dbReference>
<reference evidence="7" key="1">
    <citation type="journal article" date="2021" name="PeerJ">
        <title>Extensive microbial diversity within the chicken gut microbiome revealed by metagenomics and culture.</title>
        <authorList>
            <person name="Gilroy R."/>
            <person name="Ravi A."/>
            <person name="Getino M."/>
            <person name="Pursley I."/>
            <person name="Horton D.L."/>
            <person name="Alikhan N.F."/>
            <person name="Baker D."/>
            <person name="Gharbi K."/>
            <person name="Hall N."/>
            <person name="Watson M."/>
            <person name="Adriaenssens E.M."/>
            <person name="Foster-Nyarko E."/>
            <person name="Jarju S."/>
            <person name="Secka A."/>
            <person name="Antonio M."/>
            <person name="Oren A."/>
            <person name="Chaudhuri R.R."/>
            <person name="La Ragione R."/>
            <person name="Hildebrand F."/>
            <person name="Pallen M.J."/>
        </authorList>
    </citation>
    <scope>NUCLEOTIDE SEQUENCE</scope>
    <source>
        <strain evidence="7">CHK33-5263</strain>
    </source>
</reference>
<dbReference type="EC" id="3.5.2.2" evidence="7"/>
<evidence type="ECO:0000256" key="3">
    <source>
        <dbReference type="ARBA" id="ARBA00022723"/>
    </source>
</evidence>
<feature type="domain" description="Amidohydrolase-related" evidence="6">
    <location>
        <begin position="50"/>
        <end position="437"/>
    </location>
</feature>
<dbReference type="GO" id="GO:0005737">
    <property type="term" value="C:cytoplasm"/>
    <property type="evidence" value="ECO:0007669"/>
    <property type="project" value="InterPro"/>
</dbReference>
<keyword evidence="3" id="KW-0479">Metal-binding</keyword>
<evidence type="ECO:0000313" key="7">
    <source>
        <dbReference type="EMBL" id="HIZ24584.1"/>
    </source>
</evidence>
<evidence type="ECO:0000256" key="4">
    <source>
        <dbReference type="ARBA" id="ARBA00022801"/>
    </source>
</evidence>
<feature type="modified residue" description="N6-carboxylysine" evidence="5">
    <location>
        <position position="155"/>
    </location>
</feature>
<dbReference type="PANTHER" id="PTHR11647">
    <property type="entry name" value="HYDRANTOINASE/DIHYDROPYRIMIDINASE FAMILY MEMBER"/>
    <property type="match status" value="1"/>
</dbReference>
<dbReference type="Proteomes" id="UP000824044">
    <property type="component" value="Unassembled WGS sequence"/>
</dbReference>
<dbReference type="FunFam" id="3.20.20.140:FF:000174">
    <property type="entry name" value="Dihydropyrimidinase-related protein 2"/>
    <property type="match status" value="1"/>
</dbReference>
<comment type="similarity">
    <text evidence="2">Belongs to the metallo-dependent hydrolases superfamily. Hydantoinase/dihydropyrimidinase family.</text>
</comment>
<dbReference type="SUPFAM" id="SSF51556">
    <property type="entry name" value="Metallo-dependent hydrolases"/>
    <property type="match status" value="1"/>
</dbReference>
<evidence type="ECO:0000256" key="5">
    <source>
        <dbReference type="PIRSR" id="PIRSR611778-50"/>
    </source>
</evidence>
<organism evidence="7 8">
    <name type="scientific">Candidatus Gallimonas intestinigallinarum</name>
    <dbReference type="NCBI Taxonomy" id="2838604"/>
    <lineage>
        <taxon>Bacteria</taxon>
        <taxon>Bacillati</taxon>
        <taxon>Bacillota</taxon>
        <taxon>Clostridia</taxon>
        <taxon>Candidatus Gallimonas</taxon>
    </lineage>
</organism>
<comment type="cofactor">
    <cofactor evidence="1">
        <name>Zn(2+)</name>
        <dbReference type="ChEBI" id="CHEBI:29105"/>
    </cofactor>
</comment>
<dbReference type="SUPFAM" id="SSF51338">
    <property type="entry name" value="Composite domain of metallo-dependent hydrolases"/>
    <property type="match status" value="2"/>
</dbReference>
<evidence type="ECO:0000259" key="6">
    <source>
        <dbReference type="Pfam" id="PF01979"/>
    </source>
</evidence>
<dbReference type="InterPro" id="IPR011778">
    <property type="entry name" value="Hydantoinase/dihydroPyrase"/>
</dbReference>
<keyword evidence="4 7" id="KW-0378">Hydrolase</keyword>
<dbReference type="InterPro" id="IPR050378">
    <property type="entry name" value="Metallo-dep_Hydrolases_sf"/>
</dbReference>
<dbReference type="CDD" id="cd01314">
    <property type="entry name" value="D-HYD"/>
    <property type="match status" value="1"/>
</dbReference>
<gene>
    <name evidence="7" type="primary">hydA</name>
    <name evidence="7" type="ORF">H9812_03800</name>
</gene>
<dbReference type="PANTHER" id="PTHR11647:SF1">
    <property type="entry name" value="COLLAPSIN RESPONSE MEDIATOR PROTEIN"/>
    <property type="match status" value="1"/>
</dbReference>
<dbReference type="AlphaFoldDB" id="A0A9D2IVF6"/>
<dbReference type="GO" id="GO:0004157">
    <property type="term" value="F:dihydropyrimidinase activity"/>
    <property type="evidence" value="ECO:0007669"/>
    <property type="project" value="UniProtKB-EC"/>
</dbReference>
<dbReference type="InterPro" id="IPR006680">
    <property type="entry name" value="Amidohydro-rel"/>
</dbReference>
<dbReference type="Pfam" id="PF01979">
    <property type="entry name" value="Amidohydro_1"/>
    <property type="match status" value="1"/>
</dbReference>
<proteinExistence type="inferred from homology"/>
<dbReference type="InterPro" id="IPR011059">
    <property type="entry name" value="Metal-dep_hydrolase_composite"/>
</dbReference>
<evidence type="ECO:0000256" key="2">
    <source>
        <dbReference type="ARBA" id="ARBA00008829"/>
    </source>
</evidence>
<protein>
    <submittedName>
        <fullName evidence="7">Dihydropyrimidinase</fullName>
        <ecNumber evidence="7">3.5.2.2</ecNumber>
    </submittedName>
</protein>
<comment type="caution">
    <text evidence="7">The sequence shown here is derived from an EMBL/GenBank/DDBJ whole genome shotgun (WGS) entry which is preliminary data.</text>
</comment>
<dbReference type="GO" id="GO:0046872">
    <property type="term" value="F:metal ion binding"/>
    <property type="evidence" value="ECO:0007669"/>
    <property type="project" value="UniProtKB-KW"/>
</dbReference>